<reference evidence="5 6" key="1">
    <citation type="submission" date="2020-12" db="EMBL/GenBank/DDBJ databases">
        <title>Novel Thalassolituus-related marine hydrocarbonoclastic bacteria mediated algae-derived hydrocarbons mineralization in twilight zone of the northern South China Sea.</title>
        <authorList>
            <person name="Dong C."/>
        </authorList>
    </citation>
    <scope>NUCLEOTIDE SEQUENCE [LARGE SCALE GENOMIC DNA]</scope>
    <source>
        <strain evidence="5 6">IMCC1826</strain>
    </source>
</reference>
<protein>
    <submittedName>
        <fullName evidence="5">SDR family oxidoreductase</fullName>
    </submittedName>
</protein>
<dbReference type="CDD" id="cd05233">
    <property type="entry name" value="SDR_c"/>
    <property type="match status" value="1"/>
</dbReference>
<comment type="similarity">
    <text evidence="1 3">Belongs to the short-chain dehydrogenases/reductases (SDR) family.</text>
</comment>
<dbReference type="Proteomes" id="UP000714380">
    <property type="component" value="Unassembled WGS sequence"/>
</dbReference>
<dbReference type="InterPro" id="IPR020904">
    <property type="entry name" value="Sc_DH/Rdtase_CS"/>
</dbReference>
<comment type="caution">
    <text evidence="5">The sequence shown here is derived from an EMBL/GenBank/DDBJ whole genome shotgun (WGS) entry which is preliminary data.</text>
</comment>
<evidence type="ECO:0000256" key="1">
    <source>
        <dbReference type="ARBA" id="ARBA00006484"/>
    </source>
</evidence>
<gene>
    <name evidence="5" type="ORF">I9W95_06460</name>
</gene>
<dbReference type="SMART" id="SM00822">
    <property type="entry name" value="PKS_KR"/>
    <property type="match status" value="1"/>
</dbReference>
<organism evidence="5 6">
    <name type="scientific">Thalassolituus marinus</name>
    <dbReference type="NCBI Taxonomy" id="671053"/>
    <lineage>
        <taxon>Bacteria</taxon>
        <taxon>Pseudomonadati</taxon>
        <taxon>Pseudomonadota</taxon>
        <taxon>Gammaproteobacteria</taxon>
        <taxon>Oceanospirillales</taxon>
        <taxon>Oceanospirillaceae</taxon>
        <taxon>Thalassolituus</taxon>
    </lineage>
</organism>
<keyword evidence="2" id="KW-0560">Oxidoreductase</keyword>
<name>A0ABS7ZPY2_9GAMM</name>
<evidence type="ECO:0000256" key="2">
    <source>
        <dbReference type="ARBA" id="ARBA00023002"/>
    </source>
</evidence>
<evidence type="ECO:0000256" key="3">
    <source>
        <dbReference type="RuleBase" id="RU000363"/>
    </source>
</evidence>
<evidence type="ECO:0000313" key="5">
    <source>
        <dbReference type="EMBL" id="MCA6063248.1"/>
    </source>
</evidence>
<dbReference type="Pfam" id="PF00106">
    <property type="entry name" value="adh_short"/>
    <property type="match status" value="1"/>
</dbReference>
<dbReference type="PRINTS" id="PR00081">
    <property type="entry name" value="GDHRDH"/>
</dbReference>
<proteinExistence type="inferred from homology"/>
<dbReference type="PANTHER" id="PTHR44196">
    <property type="entry name" value="DEHYDROGENASE/REDUCTASE SDR FAMILY MEMBER 7B"/>
    <property type="match status" value="1"/>
</dbReference>
<dbReference type="PROSITE" id="PS00061">
    <property type="entry name" value="ADH_SHORT"/>
    <property type="match status" value="1"/>
</dbReference>
<dbReference type="EMBL" id="JAEDAH010000031">
    <property type="protein sequence ID" value="MCA6063248.1"/>
    <property type="molecule type" value="Genomic_DNA"/>
</dbReference>
<accession>A0ABS7ZPY2</accession>
<dbReference type="InterPro" id="IPR057326">
    <property type="entry name" value="KR_dom"/>
</dbReference>
<dbReference type="RefSeq" id="WP_225673066.1">
    <property type="nucleotide sequence ID" value="NZ_JAEDAH010000031.1"/>
</dbReference>
<feature type="domain" description="Ketoreductase" evidence="4">
    <location>
        <begin position="7"/>
        <end position="187"/>
    </location>
</feature>
<dbReference type="PRINTS" id="PR00080">
    <property type="entry name" value="SDRFAMILY"/>
</dbReference>
<sequence>MKTFQHKTALITGASAGIGESFARQLAAAGCNLVLVARREERLQALKQELEQQYPISVEVLTQDLSVPGSAQQLFQRTQALPRPVDLLINNAGFARHGNFTDVALDVHSRMIALMVTTLTELTWLYAKDMKQRGGGHILLVSSLLGFLPGPGFASYAGSKAFVLNFAESLAQELKPHNIRISALCPGGTATEFMDVAGQSIRGMRELAIMSSTSVARAGLQGVIRGKASVVPGLLYKVSVFGIRFIPRQLQAIFGAMATRS</sequence>
<dbReference type="PANTHER" id="PTHR44196:SF2">
    <property type="entry name" value="SHORT-CHAIN DEHYDROGENASE-RELATED"/>
    <property type="match status" value="1"/>
</dbReference>
<dbReference type="SUPFAM" id="SSF51735">
    <property type="entry name" value="NAD(P)-binding Rossmann-fold domains"/>
    <property type="match status" value="1"/>
</dbReference>
<dbReference type="InterPro" id="IPR002347">
    <property type="entry name" value="SDR_fam"/>
</dbReference>
<dbReference type="InterPro" id="IPR036291">
    <property type="entry name" value="NAD(P)-bd_dom_sf"/>
</dbReference>
<keyword evidence="6" id="KW-1185">Reference proteome</keyword>
<evidence type="ECO:0000259" key="4">
    <source>
        <dbReference type="SMART" id="SM00822"/>
    </source>
</evidence>
<dbReference type="Gene3D" id="3.40.50.720">
    <property type="entry name" value="NAD(P)-binding Rossmann-like Domain"/>
    <property type="match status" value="1"/>
</dbReference>
<dbReference type="PIRSF" id="PIRSF000126">
    <property type="entry name" value="11-beta-HSD1"/>
    <property type="match status" value="1"/>
</dbReference>
<evidence type="ECO:0000313" key="6">
    <source>
        <dbReference type="Proteomes" id="UP000714380"/>
    </source>
</evidence>